<evidence type="ECO:0000256" key="7">
    <source>
        <dbReference type="ARBA" id="ARBA00022691"/>
    </source>
</evidence>
<dbReference type="CDD" id="cd02440">
    <property type="entry name" value="AdoMet_MTases"/>
    <property type="match status" value="1"/>
</dbReference>
<dbReference type="Pfam" id="PF06325">
    <property type="entry name" value="PrmA"/>
    <property type="match status" value="1"/>
</dbReference>
<dbReference type="GO" id="GO:0005634">
    <property type="term" value="C:nucleus"/>
    <property type="evidence" value="ECO:0007669"/>
    <property type="project" value="UniProtKB-SubCell"/>
</dbReference>
<keyword evidence="8" id="KW-0156">Chromatin regulator</keyword>
<gene>
    <name evidence="16" type="ORF">H696_01288</name>
</gene>
<keyword evidence="5 13" id="KW-0489">Methyltransferase</keyword>
<keyword evidence="7 13" id="KW-0949">S-adenosyl-L-methionine</keyword>
<dbReference type="PANTHER" id="PTHR11006">
    <property type="entry name" value="PROTEIN ARGININE N-METHYLTRANSFERASE"/>
    <property type="match status" value="1"/>
</dbReference>
<keyword evidence="11" id="KW-0539">Nucleus</keyword>
<evidence type="ECO:0000256" key="11">
    <source>
        <dbReference type="ARBA" id="ARBA00023242"/>
    </source>
</evidence>
<evidence type="ECO:0000256" key="3">
    <source>
        <dbReference type="ARBA" id="ARBA00011925"/>
    </source>
</evidence>
<dbReference type="AlphaFoldDB" id="A0A058ZD70"/>
<comment type="catalytic activity">
    <reaction evidence="12">
        <text>L-arginyl-[protein] + 2 S-adenosyl-L-methionine = N(omega),N(omega)-dimethyl-L-arginyl-[protein] + 2 S-adenosyl-L-homocysteine + 2 H(+)</text>
        <dbReference type="Rhea" id="RHEA:48096"/>
        <dbReference type="Rhea" id="RHEA-COMP:10532"/>
        <dbReference type="Rhea" id="RHEA-COMP:11991"/>
        <dbReference type="ChEBI" id="CHEBI:15378"/>
        <dbReference type="ChEBI" id="CHEBI:29965"/>
        <dbReference type="ChEBI" id="CHEBI:57856"/>
        <dbReference type="ChEBI" id="CHEBI:59789"/>
        <dbReference type="ChEBI" id="CHEBI:61897"/>
        <dbReference type="EC" id="2.1.1.319"/>
    </reaction>
</comment>
<dbReference type="OrthoDB" id="7848332at2759"/>
<keyword evidence="10" id="KW-0804">Transcription</keyword>
<organism evidence="16">
    <name type="scientific">Fonticula alba</name>
    <name type="common">Slime mold</name>
    <dbReference type="NCBI Taxonomy" id="691883"/>
    <lineage>
        <taxon>Eukaryota</taxon>
        <taxon>Rotosphaerida</taxon>
        <taxon>Fonticulaceae</taxon>
        <taxon>Fonticula</taxon>
    </lineage>
</organism>
<accession>A0A058ZD70</accession>
<dbReference type="InterPro" id="IPR055135">
    <property type="entry name" value="PRMT_dom"/>
</dbReference>
<dbReference type="Proteomes" id="UP000030693">
    <property type="component" value="Unassembled WGS sequence"/>
</dbReference>
<keyword evidence="4" id="KW-0963">Cytoplasm</keyword>
<reference evidence="16" key="1">
    <citation type="submission" date="2013-04" db="EMBL/GenBank/DDBJ databases">
        <title>The Genome Sequence of Fonticula alba ATCC 38817.</title>
        <authorList>
            <consortium name="The Broad Institute Genomics Platform"/>
            <person name="Russ C."/>
            <person name="Cuomo C."/>
            <person name="Burger G."/>
            <person name="Gray M.W."/>
            <person name="Holland P.W.H."/>
            <person name="King N."/>
            <person name="Lang F.B.F."/>
            <person name="Roger A.J."/>
            <person name="Ruiz-Trillo I."/>
            <person name="Brown M."/>
            <person name="Walker B."/>
            <person name="Young S."/>
            <person name="Zeng Q."/>
            <person name="Gargeya S."/>
            <person name="Fitzgerald M."/>
            <person name="Haas B."/>
            <person name="Abouelleil A."/>
            <person name="Allen A.W."/>
            <person name="Alvarado L."/>
            <person name="Arachchi H.M."/>
            <person name="Berlin A.M."/>
            <person name="Chapman S.B."/>
            <person name="Gainer-Dewar J."/>
            <person name="Goldberg J."/>
            <person name="Griggs A."/>
            <person name="Gujja S."/>
            <person name="Hansen M."/>
            <person name="Howarth C."/>
            <person name="Imamovic A."/>
            <person name="Ireland A."/>
            <person name="Larimer J."/>
            <person name="McCowan C."/>
            <person name="Murphy C."/>
            <person name="Pearson M."/>
            <person name="Poon T.W."/>
            <person name="Priest M."/>
            <person name="Roberts A."/>
            <person name="Saif S."/>
            <person name="Shea T."/>
            <person name="Sisk P."/>
            <person name="Sykes S."/>
            <person name="Wortman J."/>
            <person name="Nusbaum C."/>
            <person name="Birren B."/>
        </authorList>
    </citation>
    <scope>NUCLEOTIDE SEQUENCE [LARGE SCALE GENOMIC DNA]</scope>
    <source>
        <strain evidence="16">ATCC 38817</strain>
    </source>
</reference>
<dbReference type="SUPFAM" id="SSF53335">
    <property type="entry name" value="S-adenosyl-L-methionine-dependent methyltransferases"/>
    <property type="match status" value="1"/>
</dbReference>
<comment type="subcellular location">
    <subcellularLocation>
        <location evidence="2">Cytoplasm</location>
    </subcellularLocation>
    <subcellularLocation>
        <location evidence="1">Nucleus</location>
    </subcellularLocation>
</comment>
<dbReference type="OMA" id="PLTRWFQ"/>
<evidence type="ECO:0000256" key="2">
    <source>
        <dbReference type="ARBA" id="ARBA00004496"/>
    </source>
</evidence>
<name>A0A058ZD70_FONAL</name>
<dbReference type="Gene3D" id="3.40.50.150">
    <property type="entry name" value="Vaccinia Virus protein VP39"/>
    <property type="match status" value="1"/>
</dbReference>
<evidence type="ECO:0000256" key="10">
    <source>
        <dbReference type="ARBA" id="ARBA00023163"/>
    </source>
</evidence>
<evidence type="ECO:0000256" key="8">
    <source>
        <dbReference type="ARBA" id="ARBA00022853"/>
    </source>
</evidence>
<dbReference type="GeneID" id="20526013"/>
<dbReference type="GO" id="GO:0035241">
    <property type="term" value="F:protein-arginine omega-N monomethyltransferase activity"/>
    <property type="evidence" value="ECO:0007669"/>
    <property type="project" value="UniProtKB-ARBA"/>
</dbReference>
<dbReference type="InterPro" id="IPR025799">
    <property type="entry name" value="Arg_MeTrfase"/>
</dbReference>
<dbReference type="FunFam" id="3.40.50.150:FF:000052">
    <property type="entry name" value="Probable histone-arginine methyltransferase CARM1"/>
    <property type="match status" value="1"/>
</dbReference>
<keyword evidence="17" id="KW-1185">Reference proteome</keyword>
<dbReference type="Pfam" id="PF22528">
    <property type="entry name" value="PRMT_C"/>
    <property type="match status" value="1"/>
</dbReference>
<dbReference type="InterPro" id="IPR029063">
    <property type="entry name" value="SAM-dependent_MTases_sf"/>
</dbReference>
<dbReference type="PANTHER" id="PTHR11006:SF10">
    <property type="entry name" value="HISTONE-ARGININE METHYLTRANSFERASE CARMER-RELATED"/>
    <property type="match status" value="1"/>
</dbReference>
<evidence type="ECO:0000256" key="5">
    <source>
        <dbReference type="ARBA" id="ARBA00022603"/>
    </source>
</evidence>
<proteinExistence type="predicted"/>
<evidence type="ECO:0000256" key="4">
    <source>
        <dbReference type="ARBA" id="ARBA00022490"/>
    </source>
</evidence>
<dbReference type="GO" id="GO:0035242">
    <property type="term" value="F:protein-arginine omega-N asymmetric methyltransferase activity"/>
    <property type="evidence" value="ECO:0007669"/>
    <property type="project" value="UniProtKB-EC"/>
</dbReference>
<evidence type="ECO:0000256" key="12">
    <source>
        <dbReference type="ARBA" id="ARBA00049086"/>
    </source>
</evidence>
<dbReference type="EC" id="2.1.1.319" evidence="3"/>
<dbReference type="STRING" id="691883.A0A058ZD70"/>
<evidence type="ECO:0000313" key="17">
    <source>
        <dbReference type="Proteomes" id="UP000030693"/>
    </source>
</evidence>
<feature type="domain" description="Protein arginine N-methyltransferase" evidence="15">
    <location>
        <begin position="227"/>
        <end position="390"/>
    </location>
</feature>
<dbReference type="GO" id="GO:0032259">
    <property type="term" value="P:methylation"/>
    <property type="evidence" value="ECO:0007669"/>
    <property type="project" value="UniProtKB-KW"/>
</dbReference>
<dbReference type="RefSeq" id="XP_009493456.1">
    <property type="nucleotide sequence ID" value="XM_009495181.1"/>
</dbReference>
<sequence length="441" mass="49043">MSTEPDASFAGRDRRRKPASGKKSDSPGHQQHPHAGDEAGDQKHRRGRPQRPRGTSSAAGAAVVTARPKPAEDASAESASCDVNYFNYYAQLTNQQNMLQDAVRTTHYQHAILENGTDFKDKVVLDVGAGSGILSFFAAQAGARHVYAVEASNMADIAKKLVASNNMTNKITVLKGKLEEVTLPEQVDVIISEPMGVLLVHERMIETFLLARDLWLRPGGLMMPSTSTIFLAPFTDNSLYTEIMSRVRFWETKDFYGVDLSALHKSALEHHFNQPVIGCFEAQTMLAAPAQHFINFGAHLLEQLQSFTIPFDFLCTYTGIMHGLAGWFDVSFNGQTKTIILSTSPFSPRTHWYQIRFLFKNPIAVNASQRLIGQATFTVNDQRSYDITIAAAVYDHMATVQTGVHVREVYHLQDQQYWYPPVADPATSVNPEAHHMYATHS</sequence>
<evidence type="ECO:0000256" key="1">
    <source>
        <dbReference type="ARBA" id="ARBA00004123"/>
    </source>
</evidence>
<evidence type="ECO:0000256" key="14">
    <source>
        <dbReference type="SAM" id="MobiDB-lite"/>
    </source>
</evidence>
<dbReference type="GO" id="GO:0070611">
    <property type="term" value="F:histone H3R2 methyltransferase activity"/>
    <property type="evidence" value="ECO:0007669"/>
    <property type="project" value="TreeGrafter"/>
</dbReference>
<dbReference type="GO" id="GO:0005737">
    <property type="term" value="C:cytoplasm"/>
    <property type="evidence" value="ECO:0007669"/>
    <property type="project" value="UniProtKB-SubCell"/>
</dbReference>
<protein>
    <recommendedName>
        <fullName evidence="3">type I protein arginine methyltransferase</fullName>
        <ecNumber evidence="3">2.1.1.319</ecNumber>
    </recommendedName>
</protein>
<evidence type="ECO:0000256" key="13">
    <source>
        <dbReference type="PROSITE-ProRule" id="PRU01015"/>
    </source>
</evidence>
<evidence type="ECO:0000256" key="9">
    <source>
        <dbReference type="ARBA" id="ARBA00023015"/>
    </source>
</evidence>
<dbReference type="eggNOG" id="KOG1500">
    <property type="taxonomic scope" value="Eukaryota"/>
</dbReference>
<feature type="compositionally biased region" description="Low complexity" evidence="14">
    <location>
        <begin position="53"/>
        <end position="67"/>
    </location>
</feature>
<evidence type="ECO:0000256" key="6">
    <source>
        <dbReference type="ARBA" id="ARBA00022679"/>
    </source>
</evidence>
<evidence type="ECO:0000313" key="16">
    <source>
        <dbReference type="EMBL" id="KCV71878.1"/>
    </source>
</evidence>
<keyword evidence="9" id="KW-0805">Transcription regulation</keyword>
<evidence type="ECO:0000259" key="15">
    <source>
        <dbReference type="Pfam" id="PF22528"/>
    </source>
</evidence>
<feature type="region of interest" description="Disordered" evidence="14">
    <location>
        <begin position="1"/>
        <end position="77"/>
    </location>
</feature>
<keyword evidence="6 13" id="KW-0808">Transferase</keyword>
<dbReference type="EMBL" id="KB932202">
    <property type="protein sequence ID" value="KCV71878.1"/>
    <property type="molecule type" value="Genomic_DNA"/>
</dbReference>
<dbReference type="Gene3D" id="2.70.160.11">
    <property type="entry name" value="Hnrnp arginine n-methyltransferase1"/>
    <property type="match status" value="1"/>
</dbReference>
<dbReference type="PROSITE" id="PS51678">
    <property type="entry name" value="SAM_MT_PRMT"/>
    <property type="match status" value="1"/>
</dbReference>